<proteinExistence type="predicted"/>
<evidence type="ECO:0008006" key="3">
    <source>
        <dbReference type="Google" id="ProtNLM"/>
    </source>
</evidence>
<dbReference type="Gene3D" id="1.10.1200.10">
    <property type="entry name" value="ACP-like"/>
    <property type="match status" value="1"/>
</dbReference>
<evidence type="ECO:0000313" key="1">
    <source>
        <dbReference type="EMBL" id="CAG5079149.1"/>
    </source>
</evidence>
<dbReference type="Proteomes" id="UP000683507">
    <property type="component" value="Chromosome"/>
</dbReference>
<reference evidence="1" key="1">
    <citation type="submission" date="2021-04" db="EMBL/GenBank/DDBJ databases">
        <authorList>
            <person name="Rodrigo-Torres L."/>
            <person name="Arahal R. D."/>
            <person name="Lucena T."/>
        </authorList>
    </citation>
    <scope>NUCLEOTIDE SEQUENCE</scope>
    <source>
        <strain evidence="1">AS29M-1</strain>
    </source>
</reference>
<dbReference type="InterPro" id="IPR036736">
    <property type="entry name" value="ACP-like_sf"/>
</dbReference>
<keyword evidence="2" id="KW-1185">Reference proteome</keyword>
<dbReference type="SUPFAM" id="SSF47336">
    <property type="entry name" value="ACP-like"/>
    <property type="match status" value="1"/>
</dbReference>
<accession>A0A916JLG0</accession>
<evidence type="ECO:0000313" key="2">
    <source>
        <dbReference type="Proteomes" id="UP000683507"/>
    </source>
</evidence>
<dbReference type="EMBL" id="OU015584">
    <property type="protein sequence ID" value="CAG5079149.1"/>
    <property type="molecule type" value="Genomic_DNA"/>
</dbReference>
<protein>
    <recommendedName>
        <fullName evidence="3">Acyl carrier protein</fullName>
    </recommendedName>
</protein>
<gene>
    <name evidence="1" type="ORF">CRYO30217_00872</name>
</gene>
<dbReference type="RefSeq" id="WP_258541094.1">
    <property type="nucleotide sequence ID" value="NZ_OU015584.1"/>
</dbReference>
<dbReference type="KEGG" id="ptan:CRYO30217_00872"/>
<sequence>MITIEAFIEKLEEEFEDIEKGTLHPDFDYRKIENWGSMHALIIIALVDTEFDISLSGSDLQNTQTINDLYKVIETKMKASD</sequence>
<dbReference type="AlphaFoldDB" id="A0A916JLG0"/>
<name>A0A916JLG0_9FLAO</name>
<organism evidence="1 2">
    <name type="scientific">Parvicella tangerina</name>
    <dbReference type="NCBI Taxonomy" id="2829795"/>
    <lineage>
        <taxon>Bacteria</taxon>
        <taxon>Pseudomonadati</taxon>
        <taxon>Bacteroidota</taxon>
        <taxon>Flavobacteriia</taxon>
        <taxon>Flavobacteriales</taxon>
        <taxon>Parvicellaceae</taxon>
        <taxon>Parvicella</taxon>
    </lineage>
</organism>